<dbReference type="InterPro" id="IPR052555">
    <property type="entry name" value="dCTP_Pyrophosphatase"/>
</dbReference>
<dbReference type="PIRSF" id="PIRSF029826">
    <property type="entry name" value="UCP029826_pph"/>
    <property type="match status" value="1"/>
</dbReference>
<dbReference type="CDD" id="cd11537">
    <property type="entry name" value="NTP-PPase_RS21-C6_like"/>
    <property type="match status" value="1"/>
</dbReference>
<dbReference type="PANTHER" id="PTHR46523:SF1">
    <property type="entry name" value="DCTP PYROPHOSPHATASE 1"/>
    <property type="match status" value="1"/>
</dbReference>
<keyword evidence="1" id="KW-0378">Hydrolase</keyword>
<gene>
    <name evidence="1" type="ORF">GX356_10520</name>
    <name evidence="2" type="ORF">SAMN06295981_0139</name>
</gene>
<dbReference type="Pfam" id="PF12643">
    <property type="entry name" value="MazG-like"/>
    <property type="match status" value="1"/>
</dbReference>
<dbReference type="GO" id="GO:0047429">
    <property type="term" value="F:nucleoside triphosphate diphosphatase activity"/>
    <property type="evidence" value="ECO:0007669"/>
    <property type="project" value="InterPro"/>
</dbReference>
<dbReference type="STRING" id="1610489.SAMN06295981_0139"/>
<dbReference type="RefSeq" id="WP_085548335.1">
    <property type="nucleotide sequence ID" value="NZ_FXAR01000001.1"/>
</dbReference>
<dbReference type="Proteomes" id="UP000568696">
    <property type="component" value="Unassembled WGS sequence"/>
</dbReference>
<dbReference type="Proteomes" id="UP000193309">
    <property type="component" value="Unassembled WGS sequence"/>
</dbReference>
<proteinExistence type="predicted"/>
<dbReference type="EMBL" id="JAAYSN010000291">
    <property type="protein sequence ID" value="NLP40131.1"/>
    <property type="molecule type" value="Genomic_DNA"/>
</dbReference>
<dbReference type="SUPFAM" id="SSF101386">
    <property type="entry name" value="all-alpha NTP pyrophosphatases"/>
    <property type="match status" value="1"/>
</dbReference>
<name>A0A1X7HXM6_9CORY</name>
<keyword evidence="3" id="KW-1185">Reference proteome</keyword>
<evidence type="ECO:0000313" key="4">
    <source>
        <dbReference type="Proteomes" id="UP000568696"/>
    </source>
</evidence>
<dbReference type="AlphaFoldDB" id="A0A1X7HXM6"/>
<dbReference type="EMBL" id="FXAR01000001">
    <property type="protein sequence ID" value="SMG06331.1"/>
    <property type="molecule type" value="Genomic_DNA"/>
</dbReference>
<accession>A0A1X7HXM6</accession>
<reference evidence="3" key="2">
    <citation type="submission" date="2017-04" db="EMBL/GenBank/DDBJ databases">
        <authorList>
            <person name="Varghese N."/>
            <person name="Submissions S."/>
        </authorList>
    </citation>
    <scope>NUCLEOTIDE SEQUENCE [LARGE SCALE GENOMIC DNA]</scope>
    <source>
        <strain evidence="3">VDS</strain>
    </source>
</reference>
<dbReference type="PANTHER" id="PTHR46523">
    <property type="entry name" value="DCTP PYROPHOSPHATASE 1"/>
    <property type="match status" value="1"/>
</dbReference>
<organism evidence="2 3">
    <name type="scientific">Corynebacterium pollutisoli</name>
    <dbReference type="NCBI Taxonomy" id="1610489"/>
    <lineage>
        <taxon>Bacteria</taxon>
        <taxon>Bacillati</taxon>
        <taxon>Actinomycetota</taxon>
        <taxon>Actinomycetes</taxon>
        <taxon>Mycobacteriales</taxon>
        <taxon>Corynebacteriaceae</taxon>
        <taxon>Corynebacterium</taxon>
    </lineage>
</organism>
<evidence type="ECO:0000313" key="2">
    <source>
        <dbReference type="EMBL" id="SMG06331.1"/>
    </source>
</evidence>
<protein>
    <submittedName>
        <fullName evidence="2">NTP pyrophosphatase, house-cleaning of non-canonical NTPs</fullName>
    </submittedName>
    <submittedName>
        <fullName evidence="1">Nucleotide pyrophosphohydrolase</fullName>
    </submittedName>
</protein>
<sequence>MDDVQVRDQLRKFVEERDWRQFHTPENLAKSISIEAAELLECFQWNSEGDRDAARMELADVLTYAFLLADALGESPHDLIVEKLALTKAKYPVDRAFGKATKYDQL</sequence>
<dbReference type="InterPro" id="IPR025984">
    <property type="entry name" value="DCTPP"/>
</dbReference>
<dbReference type="Gene3D" id="1.10.287.1080">
    <property type="entry name" value="MazG-like"/>
    <property type="match status" value="1"/>
</dbReference>
<dbReference type="OrthoDB" id="9791898at2"/>
<evidence type="ECO:0000313" key="1">
    <source>
        <dbReference type="EMBL" id="NLP40131.1"/>
    </source>
</evidence>
<reference evidence="1 4" key="3">
    <citation type="journal article" date="2020" name="Biotechnol. Biofuels">
        <title>New insights from the biogas microbiome by comprehensive genome-resolved metagenomics of nearly 1600 species originating from multiple anaerobic digesters.</title>
        <authorList>
            <person name="Campanaro S."/>
            <person name="Treu L."/>
            <person name="Rodriguez-R L.M."/>
            <person name="Kovalovszki A."/>
            <person name="Ziels R.M."/>
            <person name="Maus I."/>
            <person name="Zhu X."/>
            <person name="Kougias P.G."/>
            <person name="Basile A."/>
            <person name="Luo G."/>
            <person name="Schluter A."/>
            <person name="Konstantinidis K.T."/>
            <person name="Angelidaki I."/>
        </authorList>
    </citation>
    <scope>NUCLEOTIDE SEQUENCE [LARGE SCALE GENOMIC DNA]</scope>
    <source>
        <strain evidence="1">AS23ysBPME_344</strain>
    </source>
</reference>
<evidence type="ECO:0000313" key="3">
    <source>
        <dbReference type="Proteomes" id="UP000193309"/>
    </source>
</evidence>
<dbReference type="GO" id="GO:0009143">
    <property type="term" value="P:nucleoside triphosphate catabolic process"/>
    <property type="evidence" value="ECO:0007669"/>
    <property type="project" value="InterPro"/>
</dbReference>
<reference evidence="2" key="1">
    <citation type="submission" date="2017-04" db="EMBL/GenBank/DDBJ databases">
        <authorList>
            <person name="Afonso C.L."/>
            <person name="Miller P.J."/>
            <person name="Scott M.A."/>
            <person name="Spackman E."/>
            <person name="Goraichik I."/>
            <person name="Dimitrov K.M."/>
            <person name="Suarez D.L."/>
            <person name="Swayne D.E."/>
        </authorList>
    </citation>
    <scope>NUCLEOTIDE SEQUENCE [LARGE SCALE GENOMIC DNA]</scope>
    <source>
        <strain evidence="2">VDS</strain>
    </source>
</reference>